<sequence length="239" mass="25507">AALLETTEPQPGPKSFLVEDFIPGFEVALEGMLDNGVLRVLALFDKPDPLDGPFFEETIYVTPSRLPPDVQTAIGECAAHAAQAIGLRTGPMHAELRVNHRGPWIVELAGRSIGGLCSQTLRFGTDASLEELIIRQACGLPLEGLSRAGQAGGVMMIPIPGAGMLRSVSGVDEARAVPGVEDVEITAPLHNPIVPLPEGDSYLGFIFARGERPASVERALREAHARLHFEIVPNILLAM</sequence>
<dbReference type="EMBL" id="LJCR01001577">
    <property type="protein sequence ID" value="KPV50106.1"/>
    <property type="molecule type" value="Genomic_DNA"/>
</dbReference>
<dbReference type="Proteomes" id="UP000050509">
    <property type="component" value="Unassembled WGS sequence"/>
</dbReference>
<protein>
    <submittedName>
        <fullName evidence="5">Phosphoribosylglycinamide synthetase</fullName>
    </submittedName>
</protein>
<accession>A0A0P9H8D7</accession>
<organism evidence="5 6">
    <name type="scientific">Kouleothrix aurantiaca</name>
    <dbReference type="NCBI Taxonomy" id="186479"/>
    <lineage>
        <taxon>Bacteria</taxon>
        <taxon>Bacillati</taxon>
        <taxon>Chloroflexota</taxon>
        <taxon>Chloroflexia</taxon>
        <taxon>Chloroflexales</taxon>
        <taxon>Roseiflexineae</taxon>
        <taxon>Roseiflexaceae</taxon>
        <taxon>Kouleothrix</taxon>
    </lineage>
</organism>
<dbReference type="GO" id="GO:0016874">
    <property type="term" value="F:ligase activity"/>
    <property type="evidence" value="ECO:0007669"/>
    <property type="project" value="UniProtKB-KW"/>
</dbReference>
<evidence type="ECO:0000256" key="1">
    <source>
        <dbReference type="ARBA" id="ARBA00022598"/>
    </source>
</evidence>
<name>A0A0P9H8D7_9CHLR</name>
<dbReference type="AlphaFoldDB" id="A0A0P9H8D7"/>
<keyword evidence="1" id="KW-0436">Ligase</keyword>
<dbReference type="Pfam" id="PF18603">
    <property type="entry name" value="LAL_C2"/>
    <property type="match status" value="1"/>
</dbReference>
<proteinExistence type="predicted"/>
<evidence type="ECO:0000259" key="4">
    <source>
        <dbReference type="Pfam" id="PF18603"/>
    </source>
</evidence>
<dbReference type="Pfam" id="PF13535">
    <property type="entry name" value="ATP-grasp_4"/>
    <property type="match status" value="1"/>
</dbReference>
<feature type="non-terminal residue" evidence="5">
    <location>
        <position position="1"/>
    </location>
</feature>
<keyword evidence="6" id="KW-1185">Reference proteome</keyword>
<dbReference type="GO" id="GO:0005524">
    <property type="term" value="F:ATP binding"/>
    <property type="evidence" value="ECO:0007669"/>
    <property type="project" value="UniProtKB-KW"/>
</dbReference>
<gene>
    <name evidence="5" type="ORF">SE17_28880</name>
</gene>
<dbReference type="PATRIC" id="fig|186479.3.peg.2277"/>
<dbReference type="InterPro" id="IPR040570">
    <property type="entry name" value="LAL_C2"/>
</dbReference>
<comment type="caution">
    <text evidence="5">The sequence shown here is derived from an EMBL/GenBank/DDBJ whole genome shotgun (WGS) entry which is preliminary data.</text>
</comment>
<keyword evidence="3" id="KW-0067">ATP-binding</keyword>
<dbReference type="PANTHER" id="PTHR43585:SF2">
    <property type="entry name" value="ATP-GRASP ENZYME FSQD"/>
    <property type="match status" value="1"/>
</dbReference>
<evidence type="ECO:0000256" key="2">
    <source>
        <dbReference type="ARBA" id="ARBA00022741"/>
    </source>
</evidence>
<keyword evidence="2" id="KW-0547">Nucleotide-binding</keyword>
<dbReference type="PANTHER" id="PTHR43585">
    <property type="entry name" value="FUMIPYRROLE BIOSYNTHESIS PROTEIN C"/>
    <property type="match status" value="1"/>
</dbReference>
<evidence type="ECO:0000256" key="3">
    <source>
        <dbReference type="ARBA" id="ARBA00022840"/>
    </source>
</evidence>
<feature type="domain" description="L-amino acid ligase C-terminal" evidence="4">
    <location>
        <begin position="156"/>
        <end position="231"/>
    </location>
</feature>
<reference evidence="5 6" key="1">
    <citation type="submission" date="2015-09" db="EMBL/GenBank/DDBJ databases">
        <title>Draft genome sequence of Kouleothrix aurantiaca JCM 19913.</title>
        <authorList>
            <person name="Hemp J."/>
        </authorList>
    </citation>
    <scope>NUCLEOTIDE SEQUENCE [LARGE SCALE GENOMIC DNA]</scope>
    <source>
        <strain evidence="5 6">COM-B</strain>
    </source>
</reference>
<evidence type="ECO:0000313" key="6">
    <source>
        <dbReference type="Proteomes" id="UP000050509"/>
    </source>
</evidence>
<dbReference type="Gene3D" id="3.30.470.20">
    <property type="entry name" value="ATP-grasp fold, B domain"/>
    <property type="match status" value="1"/>
</dbReference>
<evidence type="ECO:0000313" key="5">
    <source>
        <dbReference type="EMBL" id="KPV50106.1"/>
    </source>
</evidence>
<dbReference type="InterPro" id="IPR052032">
    <property type="entry name" value="ATP-dep_AA_Ligase"/>
</dbReference>
<dbReference type="SUPFAM" id="SSF56059">
    <property type="entry name" value="Glutathione synthetase ATP-binding domain-like"/>
    <property type="match status" value="1"/>
</dbReference>